<dbReference type="EMBL" id="WBNG01005007">
    <property type="protein sequence ID" value="NXD32366.1"/>
    <property type="molecule type" value="Genomic_DNA"/>
</dbReference>
<evidence type="ECO:0000256" key="8">
    <source>
        <dbReference type="ARBA" id="ARBA00026106"/>
    </source>
</evidence>
<comment type="similarity">
    <text evidence="7">Belongs to the class-I pyridoxal-phosphate-dependent aminotransferase family. Alanine aminotransferase subfamily.</text>
</comment>
<keyword evidence="3 11" id="KW-0032">Aminotransferase</keyword>
<reference evidence="11" key="1">
    <citation type="submission" date="2019-09" db="EMBL/GenBank/DDBJ databases">
        <title>Bird 10,000 Genomes (B10K) Project - Family phase.</title>
        <authorList>
            <person name="Zhang G."/>
        </authorList>
    </citation>
    <scope>NUCLEOTIDE SEQUENCE</scope>
    <source>
        <strain evidence="11">B10K-IZCAS-20218</strain>
        <tissue evidence="11">Blood</tissue>
    </source>
</reference>
<dbReference type="GO" id="GO:0004021">
    <property type="term" value="F:L-alanine:2-oxoglutarate aminotransferase activity"/>
    <property type="evidence" value="ECO:0007669"/>
    <property type="project" value="UniProtKB-EC"/>
</dbReference>
<dbReference type="EC" id="2.6.1.2" evidence="8"/>
<feature type="non-terminal residue" evidence="11">
    <location>
        <position position="1"/>
    </location>
</feature>
<keyword evidence="5" id="KW-0663">Pyridoxal phosphate</keyword>
<dbReference type="Proteomes" id="UP000623542">
    <property type="component" value="Unassembled WGS sequence"/>
</dbReference>
<evidence type="ECO:0000256" key="2">
    <source>
        <dbReference type="ARBA" id="ARBA00011738"/>
    </source>
</evidence>
<comment type="cofactor">
    <cofactor evidence="1">
        <name>pyridoxal 5'-phosphate</name>
        <dbReference type="ChEBI" id="CHEBI:597326"/>
    </cofactor>
</comment>
<organism evidence="11 12">
    <name type="scientific">Elachura formosa</name>
    <name type="common">spotted wren-babbler</name>
    <dbReference type="NCBI Taxonomy" id="1463973"/>
    <lineage>
        <taxon>Eukaryota</taxon>
        <taxon>Metazoa</taxon>
        <taxon>Chordata</taxon>
        <taxon>Craniata</taxon>
        <taxon>Vertebrata</taxon>
        <taxon>Euteleostomi</taxon>
        <taxon>Archelosauria</taxon>
        <taxon>Archosauria</taxon>
        <taxon>Dinosauria</taxon>
        <taxon>Saurischia</taxon>
        <taxon>Theropoda</taxon>
        <taxon>Coelurosauria</taxon>
        <taxon>Aves</taxon>
        <taxon>Neognathae</taxon>
        <taxon>Neoaves</taxon>
        <taxon>Telluraves</taxon>
        <taxon>Australaves</taxon>
        <taxon>Passeriformes</taxon>
        <taxon>Elachuridae</taxon>
        <taxon>Elachura</taxon>
    </lineage>
</organism>
<feature type="non-terminal residue" evidence="11">
    <location>
        <position position="55"/>
    </location>
</feature>
<evidence type="ECO:0000256" key="4">
    <source>
        <dbReference type="ARBA" id="ARBA00022679"/>
    </source>
</evidence>
<dbReference type="AlphaFoldDB" id="A0A851UTY2"/>
<evidence type="ECO:0000256" key="6">
    <source>
        <dbReference type="ARBA" id="ARBA00025708"/>
    </source>
</evidence>
<comment type="subunit">
    <text evidence="2">Homodimer.</text>
</comment>
<name>A0A851UTY2_9PASS</name>
<proteinExistence type="inferred from homology"/>
<keyword evidence="4 11" id="KW-0808">Transferase</keyword>
<dbReference type="PANTHER" id="PTHR11751">
    <property type="entry name" value="ALANINE AMINOTRANSFERASE"/>
    <property type="match status" value="1"/>
</dbReference>
<dbReference type="InterPro" id="IPR015424">
    <property type="entry name" value="PyrdxlP-dep_Trfase"/>
</dbReference>
<accession>A0A851UTY2</accession>
<comment type="caution">
    <text evidence="11">The sequence shown here is derived from an EMBL/GenBank/DDBJ whole genome shotgun (WGS) entry which is preliminary data.</text>
</comment>
<sequence length="55" mass="6209">LVIINPGNPTGACLSEEAIREVVQLCYDERILLLADEVYQSNIFDHEGKPFISFK</sequence>
<comment type="pathway">
    <text evidence="6">Amino-acid degradation; L-alanine degradation via transaminase pathway; pyruvate from L-alanine: step 1/1.</text>
</comment>
<gene>
    <name evidence="11" type="primary">Ggat1</name>
    <name evidence="11" type="ORF">ELAFOR_R15619</name>
</gene>
<evidence type="ECO:0000256" key="9">
    <source>
        <dbReference type="ARBA" id="ARBA00047412"/>
    </source>
</evidence>
<dbReference type="Gene3D" id="3.40.640.10">
    <property type="entry name" value="Type I PLP-dependent aspartate aminotransferase-like (Major domain)"/>
    <property type="match status" value="1"/>
</dbReference>
<protein>
    <recommendedName>
        <fullName evidence="8">alanine transaminase</fullName>
        <ecNumber evidence="8">2.6.1.2</ecNumber>
    </recommendedName>
</protein>
<dbReference type="OrthoDB" id="1732682at2759"/>
<evidence type="ECO:0000259" key="10">
    <source>
        <dbReference type="Pfam" id="PF00155"/>
    </source>
</evidence>
<dbReference type="GO" id="GO:0030170">
    <property type="term" value="F:pyridoxal phosphate binding"/>
    <property type="evidence" value="ECO:0007669"/>
    <property type="project" value="InterPro"/>
</dbReference>
<evidence type="ECO:0000256" key="7">
    <source>
        <dbReference type="ARBA" id="ARBA00025785"/>
    </source>
</evidence>
<dbReference type="SUPFAM" id="SSF53383">
    <property type="entry name" value="PLP-dependent transferases"/>
    <property type="match status" value="1"/>
</dbReference>
<evidence type="ECO:0000256" key="5">
    <source>
        <dbReference type="ARBA" id="ARBA00022898"/>
    </source>
</evidence>
<comment type="catalytic activity">
    <reaction evidence="9">
        <text>L-alanine + 2-oxoglutarate = pyruvate + L-glutamate</text>
        <dbReference type="Rhea" id="RHEA:19453"/>
        <dbReference type="ChEBI" id="CHEBI:15361"/>
        <dbReference type="ChEBI" id="CHEBI:16810"/>
        <dbReference type="ChEBI" id="CHEBI:29985"/>
        <dbReference type="ChEBI" id="CHEBI:57972"/>
        <dbReference type="EC" id="2.6.1.2"/>
    </reaction>
</comment>
<evidence type="ECO:0000256" key="3">
    <source>
        <dbReference type="ARBA" id="ARBA00022576"/>
    </source>
</evidence>
<dbReference type="Pfam" id="PF00155">
    <property type="entry name" value="Aminotran_1_2"/>
    <property type="match status" value="1"/>
</dbReference>
<evidence type="ECO:0000313" key="11">
    <source>
        <dbReference type="EMBL" id="NXD32366.1"/>
    </source>
</evidence>
<evidence type="ECO:0000256" key="1">
    <source>
        <dbReference type="ARBA" id="ARBA00001933"/>
    </source>
</evidence>
<dbReference type="InterPro" id="IPR004839">
    <property type="entry name" value="Aminotransferase_I/II_large"/>
</dbReference>
<dbReference type="InterPro" id="IPR045088">
    <property type="entry name" value="ALAT1/2-like"/>
</dbReference>
<evidence type="ECO:0000313" key="12">
    <source>
        <dbReference type="Proteomes" id="UP000623542"/>
    </source>
</evidence>
<dbReference type="UniPathway" id="UPA00528">
    <property type="reaction ID" value="UER00586"/>
</dbReference>
<dbReference type="GO" id="GO:0042853">
    <property type="term" value="P:L-alanine catabolic process"/>
    <property type="evidence" value="ECO:0007669"/>
    <property type="project" value="UniProtKB-UniPathway"/>
</dbReference>
<feature type="domain" description="Aminotransferase class I/classII large" evidence="10">
    <location>
        <begin position="1"/>
        <end position="45"/>
    </location>
</feature>
<dbReference type="InterPro" id="IPR015421">
    <property type="entry name" value="PyrdxlP-dep_Trfase_major"/>
</dbReference>
<keyword evidence="12" id="KW-1185">Reference proteome</keyword>
<dbReference type="PANTHER" id="PTHR11751:SF29">
    <property type="entry name" value="ALANINE TRANSAMINASE"/>
    <property type="match status" value="1"/>
</dbReference>